<dbReference type="GO" id="GO:0001771">
    <property type="term" value="P:immunological synapse formation"/>
    <property type="evidence" value="ECO:0007669"/>
    <property type="project" value="TreeGrafter"/>
</dbReference>
<dbReference type="InterPro" id="IPR000008">
    <property type="entry name" value="C2_dom"/>
</dbReference>
<dbReference type="PROSITE" id="PS50004">
    <property type="entry name" value="C2"/>
    <property type="match status" value="1"/>
</dbReference>
<evidence type="ECO:0000256" key="1">
    <source>
        <dbReference type="ARBA" id="ARBA00022729"/>
    </source>
</evidence>
<dbReference type="Gene3D" id="2.60.40.150">
    <property type="entry name" value="C2 domain"/>
    <property type="match status" value="1"/>
</dbReference>
<comment type="caution">
    <text evidence="5">The sequence shown here is derived from an EMBL/GenBank/DDBJ whole genome shotgun (WGS) entry which is preliminary data.</text>
</comment>
<dbReference type="SMART" id="SM00239">
    <property type="entry name" value="C2"/>
    <property type="match status" value="1"/>
</dbReference>
<dbReference type="EMBL" id="JANIIK010000044">
    <property type="protein sequence ID" value="KAJ3603788.1"/>
    <property type="molecule type" value="Genomic_DNA"/>
</dbReference>
<name>A0A9Q0ECB7_9TELE</name>
<dbReference type="SUPFAM" id="SSF49562">
    <property type="entry name" value="C2 domain (Calcium/lipid-binding domain, CaLB)"/>
    <property type="match status" value="1"/>
</dbReference>
<feature type="region of interest" description="Disordered" evidence="2">
    <location>
        <begin position="134"/>
        <end position="154"/>
    </location>
</feature>
<keyword evidence="6" id="KW-1185">Reference proteome</keyword>
<sequence>MVSFSASSLVLLVLVSLPAVQAQLRVFNMRGSSLPPNILDTADAYVEVYCGPAYLGKTSVRNNNPNPWWEEEFTHFKAQPGDVLRLEVRDSDYLLDDLLGTCQRPVKVGTHTHVCFLKKKGTLHYSYTLAGPVRGPGRGLPPSTDTGPPSAAAL</sequence>
<dbReference type="Pfam" id="PF00168">
    <property type="entry name" value="C2"/>
    <property type="match status" value="1"/>
</dbReference>
<dbReference type="GO" id="GO:0051607">
    <property type="term" value="P:defense response to virus"/>
    <property type="evidence" value="ECO:0007669"/>
    <property type="project" value="TreeGrafter"/>
</dbReference>
<feature type="chain" id="PRO_5040480017" description="C2 domain-containing protein" evidence="3">
    <location>
        <begin position="23"/>
        <end position="154"/>
    </location>
</feature>
<dbReference type="InterPro" id="IPR052784">
    <property type="entry name" value="Perforin-1_pore-forming"/>
</dbReference>
<dbReference type="PANTHER" id="PTHR46096:SF3">
    <property type="entry name" value="PERFORIN-1"/>
    <property type="match status" value="1"/>
</dbReference>
<dbReference type="Proteomes" id="UP001148018">
    <property type="component" value="Unassembled WGS sequence"/>
</dbReference>
<dbReference type="InterPro" id="IPR035892">
    <property type="entry name" value="C2_domain_sf"/>
</dbReference>
<evidence type="ECO:0000313" key="6">
    <source>
        <dbReference type="Proteomes" id="UP001148018"/>
    </source>
</evidence>
<dbReference type="CDD" id="cd00030">
    <property type="entry name" value="C2"/>
    <property type="match status" value="1"/>
</dbReference>
<feature type="signal peptide" evidence="3">
    <location>
        <begin position="1"/>
        <end position="22"/>
    </location>
</feature>
<dbReference type="GO" id="GO:0001913">
    <property type="term" value="P:T cell mediated cytotoxicity"/>
    <property type="evidence" value="ECO:0007669"/>
    <property type="project" value="TreeGrafter"/>
</dbReference>
<protein>
    <recommendedName>
        <fullName evidence="4">C2 domain-containing protein</fullName>
    </recommendedName>
</protein>
<feature type="domain" description="C2" evidence="4">
    <location>
        <begin position="5"/>
        <end position="127"/>
    </location>
</feature>
<dbReference type="GO" id="GO:0022829">
    <property type="term" value="F:wide pore channel activity"/>
    <property type="evidence" value="ECO:0007669"/>
    <property type="project" value="TreeGrafter"/>
</dbReference>
<organism evidence="5 6">
    <name type="scientific">Muraenolepis orangiensis</name>
    <name type="common">Patagonian moray cod</name>
    <dbReference type="NCBI Taxonomy" id="630683"/>
    <lineage>
        <taxon>Eukaryota</taxon>
        <taxon>Metazoa</taxon>
        <taxon>Chordata</taxon>
        <taxon>Craniata</taxon>
        <taxon>Vertebrata</taxon>
        <taxon>Euteleostomi</taxon>
        <taxon>Actinopterygii</taxon>
        <taxon>Neopterygii</taxon>
        <taxon>Teleostei</taxon>
        <taxon>Neoteleostei</taxon>
        <taxon>Acanthomorphata</taxon>
        <taxon>Zeiogadaria</taxon>
        <taxon>Gadariae</taxon>
        <taxon>Gadiformes</taxon>
        <taxon>Muraenolepidoidei</taxon>
        <taxon>Muraenolepididae</taxon>
        <taxon>Muraenolepis</taxon>
    </lineage>
</organism>
<evidence type="ECO:0000313" key="5">
    <source>
        <dbReference type="EMBL" id="KAJ3603788.1"/>
    </source>
</evidence>
<dbReference type="PANTHER" id="PTHR46096">
    <property type="entry name" value="PERFORIN-1"/>
    <property type="match status" value="1"/>
</dbReference>
<dbReference type="AlphaFoldDB" id="A0A9Q0ECB7"/>
<proteinExistence type="predicted"/>
<evidence type="ECO:0000259" key="4">
    <source>
        <dbReference type="PROSITE" id="PS50004"/>
    </source>
</evidence>
<reference evidence="5" key="1">
    <citation type="submission" date="2022-07" db="EMBL/GenBank/DDBJ databases">
        <title>Chromosome-level genome of Muraenolepis orangiensis.</title>
        <authorList>
            <person name="Kim J."/>
        </authorList>
    </citation>
    <scope>NUCLEOTIDE SEQUENCE</scope>
    <source>
        <strain evidence="5">KU_S4_2022</strain>
        <tissue evidence="5">Muscle</tissue>
    </source>
</reference>
<accession>A0A9Q0ECB7</accession>
<gene>
    <name evidence="5" type="ORF">NHX12_028529</name>
</gene>
<dbReference type="OrthoDB" id="73919at2759"/>
<evidence type="ECO:0000256" key="3">
    <source>
        <dbReference type="SAM" id="SignalP"/>
    </source>
</evidence>
<dbReference type="GO" id="GO:0016020">
    <property type="term" value="C:membrane"/>
    <property type="evidence" value="ECO:0007669"/>
    <property type="project" value="TreeGrafter"/>
</dbReference>
<keyword evidence="1 3" id="KW-0732">Signal</keyword>
<evidence type="ECO:0000256" key="2">
    <source>
        <dbReference type="SAM" id="MobiDB-lite"/>
    </source>
</evidence>